<dbReference type="GO" id="GO:0008270">
    <property type="term" value="F:zinc ion binding"/>
    <property type="evidence" value="ECO:0007669"/>
    <property type="project" value="UniProtKB-KW"/>
</dbReference>
<keyword evidence="2 4" id="KW-0863">Zinc-finger</keyword>
<dbReference type="STRING" id="71717.A0A4Y7TGJ6"/>
<evidence type="ECO:0000256" key="1">
    <source>
        <dbReference type="ARBA" id="ARBA00022723"/>
    </source>
</evidence>
<dbReference type="Gene3D" id="3.30.40.10">
    <property type="entry name" value="Zinc/RING finger domain, C3HC4 (zinc finger)"/>
    <property type="match status" value="2"/>
</dbReference>
<accession>A0A4Y7TGJ6</accession>
<evidence type="ECO:0000256" key="4">
    <source>
        <dbReference type="PROSITE-ProRule" id="PRU00146"/>
    </source>
</evidence>
<feature type="region of interest" description="Disordered" evidence="5">
    <location>
        <begin position="428"/>
        <end position="455"/>
    </location>
</feature>
<keyword evidence="10" id="KW-1185">Reference proteome</keyword>
<keyword evidence="3" id="KW-0862">Zinc</keyword>
<dbReference type="InterPro" id="IPR013083">
    <property type="entry name" value="Znf_RING/FYVE/PHD"/>
</dbReference>
<dbReference type="PANTHER" id="PTHR47672">
    <property type="entry name" value="E3 UBIQUITIN-PROTEIN LIGASE SNT2"/>
    <property type="match status" value="1"/>
</dbReference>
<proteinExistence type="predicted"/>
<dbReference type="OrthoDB" id="336088at2759"/>
<protein>
    <submittedName>
        <fullName evidence="9">Uncharacterized protein</fullName>
    </submittedName>
</protein>
<organism evidence="9 10">
    <name type="scientific">Coprinellus micaceus</name>
    <name type="common">Glistening ink-cap mushroom</name>
    <name type="synonym">Coprinus micaceus</name>
    <dbReference type="NCBI Taxonomy" id="71717"/>
    <lineage>
        <taxon>Eukaryota</taxon>
        <taxon>Fungi</taxon>
        <taxon>Dikarya</taxon>
        <taxon>Basidiomycota</taxon>
        <taxon>Agaricomycotina</taxon>
        <taxon>Agaricomycetes</taxon>
        <taxon>Agaricomycetidae</taxon>
        <taxon>Agaricales</taxon>
        <taxon>Agaricineae</taxon>
        <taxon>Psathyrellaceae</taxon>
        <taxon>Coprinellus</taxon>
    </lineage>
</organism>
<dbReference type="EMBL" id="QPFP01000013">
    <property type="protein sequence ID" value="TEB33295.1"/>
    <property type="molecule type" value="Genomic_DNA"/>
</dbReference>
<dbReference type="Pfam" id="PF13832">
    <property type="entry name" value="zf-HC5HC2H_2"/>
    <property type="match status" value="1"/>
</dbReference>
<feature type="region of interest" description="Disordered" evidence="5">
    <location>
        <begin position="204"/>
        <end position="232"/>
    </location>
</feature>
<dbReference type="InterPro" id="IPR029617">
    <property type="entry name" value="Snt2"/>
</dbReference>
<dbReference type="AlphaFoldDB" id="A0A4Y7TGJ6"/>
<dbReference type="PROSITE" id="PS01359">
    <property type="entry name" value="ZF_PHD_1"/>
    <property type="match status" value="1"/>
</dbReference>
<evidence type="ECO:0000256" key="3">
    <source>
        <dbReference type="ARBA" id="ARBA00022833"/>
    </source>
</evidence>
<gene>
    <name evidence="9" type="ORF">FA13DRAFT_1627435</name>
</gene>
<name>A0A4Y7TGJ6_COPMI</name>
<evidence type="ECO:0000259" key="8">
    <source>
        <dbReference type="PROSITE" id="PS51805"/>
    </source>
</evidence>
<dbReference type="Proteomes" id="UP000298030">
    <property type="component" value="Unassembled WGS sequence"/>
</dbReference>
<dbReference type="PANTHER" id="PTHR47672:SF1">
    <property type="entry name" value="E3 UBIQUITIN-PROTEIN LIGASE SNT2"/>
    <property type="match status" value="1"/>
</dbReference>
<dbReference type="Pfam" id="PF00628">
    <property type="entry name" value="PHD"/>
    <property type="match status" value="1"/>
</dbReference>
<dbReference type="PROSITE" id="PS50016">
    <property type="entry name" value="ZF_PHD_2"/>
    <property type="match status" value="1"/>
</dbReference>
<evidence type="ECO:0000256" key="2">
    <source>
        <dbReference type="ARBA" id="ARBA00022771"/>
    </source>
</evidence>
<feature type="compositionally biased region" description="Low complexity" evidence="5">
    <location>
        <begin position="826"/>
        <end position="841"/>
    </location>
</feature>
<dbReference type="InterPro" id="IPR019787">
    <property type="entry name" value="Znf_PHD-finger"/>
</dbReference>
<reference evidence="9 10" key="1">
    <citation type="journal article" date="2019" name="Nat. Ecol. Evol.">
        <title>Megaphylogeny resolves global patterns of mushroom evolution.</title>
        <authorList>
            <person name="Varga T."/>
            <person name="Krizsan K."/>
            <person name="Foldi C."/>
            <person name="Dima B."/>
            <person name="Sanchez-Garcia M."/>
            <person name="Sanchez-Ramirez S."/>
            <person name="Szollosi G.J."/>
            <person name="Szarkandi J.G."/>
            <person name="Papp V."/>
            <person name="Albert L."/>
            <person name="Andreopoulos W."/>
            <person name="Angelini C."/>
            <person name="Antonin V."/>
            <person name="Barry K.W."/>
            <person name="Bougher N.L."/>
            <person name="Buchanan P."/>
            <person name="Buyck B."/>
            <person name="Bense V."/>
            <person name="Catcheside P."/>
            <person name="Chovatia M."/>
            <person name="Cooper J."/>
            <person name="Damon W."/>
            <person name="Desjardin D."/>
            <person name="Finy P."/>
            <person name="Geml J."/>
            <person name="Haridas S."/>
            <person name="Hughes K."/>
            <person name="Justo A."/>
            <person name="Karasinski D."/>
            <person name="Kautmanova I."/>
            <person name="Kiss B."/>
            <person name="Kocsube S."/>
            <person name="Kotiranta H."/>
            <person name="LaButti K.M."/>
            <person name="Lechner B.E."/>
            <person name="Liimatainen K."/>
            <person name="Lipzen A."/>
            <person name="Lukacs Z."/>
            <person name="Mihaltcheva S."/>
            <person name="Morgado L.N."/>
            <person name="Niskanen T."/>
            <person name="Noordeloos M.E."/>
            <person name="Ohm R.A."/>
            <person name="Ortiz-Santana B."/>
            <person name="Ovrebo C."/>
            <person name="Racz N."/>
            <person name="Riley R."/>
            <person name="Savchenko A."/>
            <person name="Shiryaev A."/>
            <person name="Soop K."/>
            <person name="Spirin V."/>
            <person name="Szebenyi C."/>
            <person name="Tomsovsky M."/>
            <person name="Tulloss R.E."/>
            <person name="Uehling J."/>
            <person name="Grigoriev I.V."/>
            <person name="Vagvolgyi C."/>
            <person name="Papp T."/>
            <person name="Martin F.M."/>
            <person name="Miettinen O."/>
            <person name="Hibbett D.S."/>
            <person name="Nagy L.G."/>
        </authorList>
    </citation>
    <scope>NUCLEOTIDE SEQUENCE [LARGE SCALE GENOMIC DNA]</scope>
    <source>
        <strain evidence="9 10">FP101781</strain>
    </source>
</reference>
<dbReference type="InterPro" id="IPR001025">
    <property type="entry name" value="BAH_dom"/>
</dbReference>
<evidence type="ECO:0000256" key="5">
    <source>
        <dbReference type="SAM" id="MobiDB-lite"/>
    </source>
</evidence>
<dbReference type="GO" id="GO:0048189">
    <property type="term" value="C:Lid2 complex"/>
    <property type="evidence" value="ECO:0007669"/>
    <property type="project" value="TreeGrafter"/>
</dbReference>
<dbReference type="InterPro" id="IPR001965">
    <property type="entry name" value="Znf_PHD"/>
</dbReference>
<dbReference type="GO" id="GO:0004842">
    <property type="term" value="F:ubiquitin-protein transferase activity"/>
    <property type="evidence" value="ECO:0007669"/>
    <property type="project" value="TreeGrafter"/>
</dbReference>
<dbReference type="PROSITE" id="PS51805">
    <property type="entry name" value="EPHD"/>
    <property type="match status" value="1"/>
</dbReference>
<sequence length="910" mass="102190">MEFLPPADAPKGEAGKNFVYTRVRLAWYYRPSDVSDRPVADSRLLLAAIYSEVCDINQLRAKCHVVHRDKISDLSGWKKRPDRFYFNRLFDPYIKREFEVIPSRDVRNLPDHIRGVLTSRYEYVVAEKEVIPDLTDQIRLCENCQEWCPNPETVQCDRCKLFFHMHCVQPPLQAKPTRGYGWTCGPCSQRHEAEVDSHDIRHSISAPRVLKSNAPPARGRGRPRKDKTLAEKEENLPVKHYKMWPFRYFGQYTVAEDTLDEEDLIFPRAATRHGPKYQANVLPYPEVGNYPPDIEERGGDSTVEVLGVFTSLTESEVESCKDALTKDPKSASSVDWLTEVVRRYSDAALAARPFTTVNMKHLARLEKWKKNETPVFDKPFSHEEVVAFEDGIALHGPELRAVRDEVTNRTMPEIVRFYGHWKNSKLKEENERIRTKGPPPKPVNRQYRSEAERGEGLRVGLSDDEGSIVAQPSKSPSCGACRTRESKVWWKAPKGLSTNVLCDACGNNWRRYADLNVRPIREESAPTTKSRAIEKREGTPLTAPSSKRARTSASVASTPPPAPSPAAPAPHIKCQCCHKSGPLGKVLRCKKCHLRLHAGIAGAIVDPASVDNWTCELCDNEETLEASINHDCLLCPRAGPEERKMKTWPPADTLLRACKPTEGQGWTHLLCAVFTPELTFTEASKLRLVEGMSTISKHKWMARCFLCGEIEGAVVKCTDCPKEFHLSCAWKQGHKFGFEIQPVKSTRRDTTITTNFKGEMGCMNAIVMCKDHDRSKRDIYDICETNEGGETALQVYCQSYKQAAVTHAHGLLRKARRLDNLLNIRSESTTASSTPAPNGSSDPECSKCHTHFSPAFYRRDTGTMEVDGVSSPLSGSSMSSPAPATISWLCHRCHFEGADMNGKAMGMSAS</sequence>
<keyword evidence="1" id="KW-0479">Metal-binding</keyword>
<dbReference type="InterPro" id="IPR034732">
    <property type="entry name" value="EPHD"/>
</dbReference>
<dbReference type="SUPFAM" id="SSF57903">
    <property type="entry name" value="FYVE/PHD zinc finger"/>
    <property type="match status" value="2"/>
</dbReference>
<dbReference type="GO" id="GO:0036205">
    <property type="term" value="P:histone catabolic process"/>
    <property type="evidence" value="ECO:0007669"/>
    <property type="project" value="TreeGrafter"/>
</dbReference>
<evidence type="ECO:0000259" key="6">
    <source>
        <dbReference type="PROSITE" id="PS50016"/>
    </source>
</evidence>
<evidence type="ECO:0000313" key="10">
    <source>
        <dbReference type="Proteomes" id="UP000298030"/>
    </source>
</evidence>
<comment type="caution">
    <text evidence="9">The sequence shown here is derived from an EMBL/GenBank/DDBJ whole genome shotgun (WGS) entry which is preliminary data.</text>
</comment>
<feature type="region of interest" description="Disordered" evidence="5">
    <location>
        <begin position="826"/>
        <end position="845"/>
    </location>
</feature>
<dbReference type="Gene3D" id="2.30.30.490">
    <property type="match status" value="1"/>
</dbReference>
<dbReference type="InterPro" id="IPR043151">
    <property type="entry name" value="BAH_sf"/>
</dbReference>
<dbReference type="GO" id="GO:0003682">
    <property type="term" value="F:chromatin binding"/>
    <property type="evidence" value="ECO:0007669"/>
    <property type="project" value="InterPro"/>
</dbReference>
<dbReference type="PROSITE" id="PS51038">
    <property type="entry name" value="BAH"/>
    <property type="match status" value="1"/>
</dbReference>
<dbReference type="Pfam" id="PF01426">
    <property type="entry name" value="BAH"/>
    <property type="match status" value="1"/>
</dbReference>
<dbReference type="SMART" id="SM00249">
    <property type="entry name" value="PHD"/>
    <property type="match status" value="3"/>
</dbReference>
<feature type="region of interest" description="Disordered" evidence="5">
    <location>
        <begin position="523"/>
        <end position="566"/>
    </location>
</feature>
<dbReference type="InterPro" id="IPR011011">
    <property type="entry name" value="Znf_FYVE_PHD"/>
</dbReference>
<feature type="domain" description="PHD-type" evidence="6">
    <location>
        <begin position="138"/>
        <end position="190"/>
    </location>
</feature>
<feature type="domain" description="BAH" evidence="7">
    <location>
        <begin position="1"/>
        <end position="101"/>
    </location>
</feature>
<evidence type="ECO:0000259" key="7">
    <source>
        <dbReference type="PROSITE" id="PS51038"/>
    </source>
</evidence>
<dbReference type="CDD" id="cd15571">
    <property type="entry name" value="ePHD"/>
    <property type="match status" value="1"/>
</dbReference>
<feature type="domain" description="PHD-type" evidence="8">
    <location>
        <begin position="629"/>
        <end position="759"/>
    </location>
</feature>
<evidence type="ECO:0000313" key="9">
    <source>
        <dbReference type="EMBL" id="TEB33295.1"/>
    </source>
</evidence>
<dbReference type="InterPro" id="IPR019786">
    <property type="entry name" value="Zinc_finger_PHD-type_CS"/>
</dbReference>
<dbReference type="Gene3D" id="1.10.10.60">
    <property type="entry name" value="Homeodomain-like"/>
    <property type="match status" value="1"/>
</dbReference>